<reference evidence="2" key="1">
    <citation type="submission" date="2024-05" db="EMBL/GenBank/DDBJ databases">
        <title>Herbiconiux sp. A18JL235.</title>
        <authorList>
            <person name="Zhang G."/>
        </authorList>
    </citation>
    <scope>NUCLEOTIDE SEQUENCE</scope>
    <source>
        <strain evidence="2">A18JL235</strain>
    </source>
</reference>
<dbReference type="RefSeq" id="WP_368496592.1">
    <property type="nucleotide sequence ID" value="NZ_CP162511.1"/>
</dbReference>
<organism evidence="2">
    <name type="scientific">Herbiconiux sp. A18JL235</name>
    <dbReference type="NCBI Taxonomy" id="3152363"/>
    <lineage>
        <taxon>Bacteria</taxon>
        <taxon>Bacillati</taxon>
        <taxon>Actinomycetota</taxon>
        <taxon>Actinomycetes</taxon>
        <taxon>Micrococcales</taxon>
        <taxon>Microbacteriaceae</taxon>
        <taxon>Herbiconiux</taxon>
    </lineage>
</organism>
<evidence type="ECO:0000259" key="1">
    <source>
        <dbReference type="Pfam" id="PF19502"/>
    </source>
</evidence>
<name>A0AB39BDA5_9MICO</name>
<protein>
    <submittedName>
        <fullName evidence="2">DUF6036 family nucleotidyltransferase</fullName>
    </submittedName>
</protein>
<accession>A0AB39BDA5</accession>
<sequence length="184" mass="20389">MLDRSDLIDGLRDVVSRLRERGEPCGIRIVGGAALSLRYFERRTTEDIDAKIHPSDATFAVAEAIARERGWPNDWLNDNASQFVPIVRDEWEPLYDDGRIGVWVASAPMLLAMKLRASRPGRDDDDIAKLLVICGIGDLASAERHFEEFYPGEVLSDRALVVLGVILGEGLPARPDEPELPLLG</sequence>
<dbReference type="Pfam" id="PF19502">
    <property type="entry name" value="DUF6036"/>
    <property type="match status" value="1"/>
</dbReference>
<feature type="domain" description="DUF6036" evidence="1">
    <location>
        <begin position="16"/>
        <end position="133"/>
    </location>
</feature>
<dbReference type="EMBL" id="CP162511">
    <property type="protein sequence ID" value="XDI04182.1"/>
    <property type="molecule type" value="Genomic_DNA"/>
</dbReference>
<dbReference type="InterPro" id="IPR045792">
    <property type="entry name" value="DUF6036"/>
</dbReference>
<proteinExistence type="predicted"/>
<dbReference type="AlphaFoldDB" id="A0AB39BDA5"/>
<gene>
    <name evidence="2" type="ORF">ABFY20_12580</name>
</gene>
<evidence type="ECO:0000313" key="2">
    <source>
        <dbReference type="EMBL" id="XDI04182.1"/>
    </source>
</evidence>